<sequence>MRLTSQIAALVLCASALNVQAYAAESAPAAVHATSASSIAKPAGPAARKPDMVSVPEPVNYKLILLGIGVLLLFARRSKKREQPWTN</sequence>
<comment type="caution">
    <text evidence="3">The sequence shown here is derived from an EMBL/GenBank/DDBJ whole genome shotgun (WGS) entry which is preliminary data.</text>
</comment>
<gene>
    <name evidence="3" type="ORF">GTP81_29380</name>
</gene>
<dbReference type="EMBL" id="WWCV01000098">
    <property type="protein sequence ID" value="MYN20853.1"/>
    <property type="molecule type" value="Genomic_DNA"/>
</dbReference>
<keyword evidence="2" id="KW-0732">Signal</keyword>
<dbReference type="RefSeq" id="WP_161093110.1">
    <property type="nucleotide sequence ID" value="NZ_WWCV01000098.1"/>
</dbReference>
<keyword evidence="1" id="KW-0812">Transmembrane</keyword>
<dbReference type="Proteomes" id="UP000484875">
    <property type="component" value="Unassembled WGS sequence"/>
</dbReference>
<keyword evidence="4" id="KW-1185">Reference proteome</keyword>
<feature type="chain" id="PRO_5032646036" description="PEP-CTERM sorting domain-containing protein" evidence="2">
    <location>
        <begin position="24"/>
        <end position="87"/>
    </location>
</feature>
<evidence type="ECO:0000313" key="4">
    <source>
        <dbReference type="Proteomes" id="UP000484875"/>
    </source>
</evidence>
<feature type="signal peptide" evidence="2">
    <location>
        <begin position="1"/>
        <end position="23"/>
    </location>
</feature>
<organism evidence="3 4">
    <name type="scientific">Duganella vulcania</name>
    <dbReference type="NCBI Taxonomy" id="2692166"/>
    <lineage>
        <taxon>Bacteria</taxon>
        <taxon>Pseudomonadati</taxon>
        <taxon>Pseudomonadota</taxon>
        <taxon>Betaproteobacteria</taxon>
        <taxon>Burkholderiales</taxon>
        <taxon>Oxalobacteraceae</taxon>
        <taxon>Telluria group</taxon>
        <taxon>Duganella</taxon>
    </lineage>
</organism>
<accession>A0A845HTU3</accession>
<protein>
    <recommendedName>
        <fullName evidence="5">PEP-CTERM sorting domain-containing protein</fullName>
    </recommendedName>
</protein>
<reference evidence="3 4" key="1">
    <citation type="submission" date="2019-12" db="EMBL/GenBank/DDBJ databases">
        <title>Novel species isolated from a subtropical stream in China.</title>
        <authorList>
            <person name="Lu H."/>
        </authorList>
    </citation>
    <scope>NUCLEOTIDE SEQUENCE [LARGE SCALE GENOMIC DNA]</scope>
    <source>
        <strain evidence="3 4">FT107W</strain>
    </source>
</reference>
<keyword evidence="1" id="KW-0472">Membrane</keyword>
<proteinExistence type="predicted"/>
<evidence type="ECO:0000313" key="3">
    <source>
        <dbReference type="EMBL" id="MYN20853.1"/>
    </source>
</evidence>
<evidence type="ECO:0000256" key="2">
    <source>
        <dbReference type="SAM" id="SignalP"/>
    </source>
</evidence>
<feature type="transmembrane region" description="Helical" evidence="1">
    <location>
        <begin position="59"/>
        <end position="75"/>
    </location>
</feature>
<evidence type="ECO:0000256" key="1">
    <source>
        <dbReference type="SAM" id="Phobius"/>
    </source>
</evidence>
<dbReference type="AlphaFoldDB" id="A0A845HTU3"/>
<keyword evidence="1" id="KW-1133">Transmembrane helix</keyword>
<name>A0A845HTU3_9BURK</name>
<evidence type="ECO:0008006" key="5">
    <source>
        <dbReference type="Google" id="ProtNLM"/>
    </source>
</evidence>